<feature type="chain" id="PRO_5041941619" description="RxLR effector protein" evidence="1">
    <location>
        <begin position="19"/>
        <end position="225"/>
    </location>
</feature>
<keyword evidence="3" id="KW-1185">Reference proteome</keyword>
<sequence>MRLLIVFALTLAAFLAAADVSALNDAPSKRLLRSTVSVDEEEERGLWQTLPSSITKLLKPTAVKALDDPKIAKVTGTSLFQTFKAVNPNKFNSVDDLFSSKAFSGLEAYVYRLNQQNIDKQTSVAKVFSSGFGDKRAMQLFVDAARSSDEKVKYSGNYFRDQLLTQWAMEGMKWKKVSKIVPAKYTSYFEKKYTTLLIELAIDSQKKATRLAKLERARAVANNAV</sequence>
<protein>
    <recommendedName>
        <fullName evidence="4">RxLR effector protein</fullName>
    </recommendedName>
</protein>
<evidence type="ECO:0008006" key="4">
    <source>
        <dbReference type="Google" id="ProtNLM"/>
    </source>
</evidence>
<dbReference type="Proteomes" id="UP001259832">
    <property type="component" value="Unassembled WGS sequence"/>
</dbReference>
<gene>
    <name evidence="2" type="ORF">P3T76_007982</name>
</gene>
<feature type="signal peptide" evidence="1">
    <location>
        <begin position="1"/>
        <end position="18"/>
    </location>
</feature>
<dbReference type="AlphaFoldDB" id="A0AAD9GM93"/>
<keyword evidence="1" id="KW-0732">Signal</keyword>
<reference evidence="2" key="1">
    <citation type="submission" date="2023-08" db="EMBL/GenBank/DDBJ databases">
        <title>Reference Genome Resource for the Citrus Pathogen Phytophthora citrophthora.</title>
        <authorList>
            <person name="Moller H."/>
            <person name="Coetzee B."/>
            <person name="Rose L.J."/>
            <person name="Van Niekerk J.M."/>
        </authorList>
    </citation>
    <scope>NUCLEOTIDE SEQUENCE</scope>
    <source>
        <strain evidence="2">STE-U-9442</strain>
    </source>
</reference>
<proteinExistence type="predicted"/>
<comment type="caution">
    <text evidence="2">The sequence shown here is derived from an EMBL/GenBank/DDBJ whole genome shotgun (WGS) entry which is preliminary data.</text>
</comment>
<name>A0AAD9GM93_9STRA</name>
<evidence type="ECO:0000256" key="1">
    <source>
        <dbReference type="SAM" id="SignalP"/>
    </source>
</evidence>
<dbReference type="EMBL" id="JASMQC010000014">
    <property type="protein sequence ID" value="KAK1940531.1"/>
    <property type="molecule type" value="Genomic_DNA"/>
</dbReference>
<organism evidence="2 3">
    <name type="scientific">Phytophthora citrophthora</name>
    <dbReference type="NCBI Taxonomy" id="4793"/>
    <lineage>
        <taxon>Eukaryota</taxon>
        <taxon>Sar</taxon>
        <taxon>Stramenopiles</taxon>
        <taxon>Oomycota</taxon>
        <taxon>Peronosporomycetes</taxon>
        <taxon>Peronosporales</taxon>
        <taxon>Peronosporaceae</taxon>
        <taxon>Phytophthora</taxon>
    </lineage>
</organism>
<evidence type="ECO:0000313" key="3">
    <source>
        <dbReference type="Proteomes" id="UP001259832"/>
    </source>
</evidence>
<evidence type="ECO:0000313" key="2">
    <source>
        <dbReference type="EMBL" id="KAK1940531.1"/>
    </source>
</evidence>
<accession>A0AAD9GM93</accession>